<feature type="domain" description="RNA polymerase sigma-70 ECF-like HTH" evidence="1">
    <location>
        <begin position="25"/>
        <end position="207"/>
    </location>
</feature>
<dbReference type="NCBIfam" id="TIGR02999">
    <property type="entry name" value="Sig-70_X6"/>
    <property type="match status" value="1"/>
</dbReference>
<accession>A0ABT6FL97</accession>
<dbReference type="InterPro" id="IPR011517">
    <property type="entry name" value="RNA_pol_sigma70_ECF-like"/>
</dbReference>
<dbReference type="Gene3D" id="1.10.10.10">
    <property type="entry name" value="Winged helix-like DNA-binding domain superfamily/Winged helix DNA-binding domain"/>
    <property type="match status" value="1"/>
</dbReference>
<protein>
    <submittedName>
        <fullName evidence="2">ECF-type sigma factor</fullName>
    </submittedName>
</protein>
<dbReference type="InterPro" id="IPR013325">
    <property type="entry name" value="RNA_pol_sigma_r2"/>
</dbReference>
<gene>
    <name evidence="2" type="ORF">PZE19_31640</name>
</gene>
<evidence type="ECO:0000313" key="3">
    <source>
        <dbReference type="Proteomes" id="UP001216907"/>
    </source>
</evidence>
<dbReference type="InterPro" id="IPR036388">
    <property type="entry name" value="WH-like_DNA-bd_sf"/>
</dbReference>
<keyword evidence="3" id="KW-1185">Reference proteome</keyword>
<dbReference type="Proteomes" id="UP001216907">
    <property type="component" value="Unassembled WGS sequence"/>
</dbReference>
<dbReference type="EMBL" id="JARRAG010000005">
    <property type="protein sequence ID" value="MDG3008345.1"/>
    <property type="molecule type" value="Genomic_DNA"/>
</dbReference>
<sequence length="213" mass="23214">MPALAGGPTPGPDAATDVILMGERQAVTQILDAIGGGDPKAARELLPLVYDELRALASRRLAGESPGQTLQATALVHEAYLRLVGPDDPRPWNDRRHFYAAAAEAMRRILIDRARDRRRLKRGGTRRREPLALEHLLDDDAPPDDLIALDEAVERLTQVDPGAAELAKLRLFAGLGLGESARTLGMPRRSADRLWAFARSWLFVALNPPDPAG</sequence>
<proteinExistence type="predicted"/>
<dbReference type="InterPro" id="IPR053812">
    <property type="entry name" value="HTH_Sigma70_ECF-like"/>
</dbReference>
<dbReference type="Pfam" id="PF07638">
    <property type="entry name" value="Sigma70_ECF"/>
    <property type="match status" value="1"/>
</dbReference>
<evidence type="ECO:0000313" key="2">
    <source>
        <dbReference type="EMBL" id="MDG3008345.1"/>
    </source>
</evidence>
<comment type="caution">
    <text evidence="2">The sequence shown here is derived from an EMBL/GenBank/DDBJ whole genome shotgun (WGS) entry which is preliminary data.</text>
</comment>
<organism evidence="2 3">
    <name type="scientific">Paludisphaera mucosa</name>
    <dbReference type="NCBI Taxonomy" id="3030827"/>
    <lineage>
        <taxon>Bacteria</taxon>
        <taxon>Pseudomonadati</taxon>
        <taxon>Planctomycetota</taxon>
        <taxon>Planctomycetia</taxon>
        <taxon>Isosphaerales</taxon>
        <taxon>Isosphaeraceae</taxon>
        <taxon>Paludisphaera</taxon>
    </lineage>
</organism>
<name>A0ABT6FL97_9BACT</name>
<dbReference type="SUPFAM" id="SSF88946">
    <property type="entry name" value="Sigma2 domain of RNA polymerase sigma factors"/>
    <property type="match status" value="1"/>
</dbReference>
<evidence type="ECO:0000259" key="1">
    <source>
        <dbReference type="Pfam" id="PF07638"/>
    </source>
</evidence>
<reference evidence="2 3" key="1">
    <citation type="submission" date="2023-03" db="EMBL/GenBank/DDBJ databases">
        <title>Paludisphaera mucosa sp. nov. a novel planctomycete from northern fen.</title>
        <authorList>
            <person name="Ivanova A."/>
        </authorList>
    </citation>
    <scope>NUCLEOTIDE SEQUENCE [LARGE SCALE GENOMIC DNA]</scope>
    <source>
        <strain evidence="2 3">Pla2</strain>
    </source>
</reference>